<dbReference type="EMBL" id="GL378338">
    <property type="protein sequence ID" value="EFJ48804.1"/>
    <property type="molecule type" value="Genomic_DNA"/>
</dbReference>
<dbReference type="RefSeq" id="XP_002950136.1">
    <property type="nucleotide sequence ID" value="XM_002950090.1"/>
</dbReference>
<dbReference type="OrthoDB" id="2017000at2759"/>
<dbReference type="eggNOG" id="KOG0683">
    <property type="taxonomic scope" value="Eukaryota"/>
</dbReference>
<keyword evidence="4" id="KW-1185">Reference proteome</keyword>
<dbReference type="GeneID" id="9619716"/>
<feature type="compositionally biased region" description="Low complexity" evidence="1">
    <location>
        <begin position="440"/>
        <end position="449"/>
    </location>
</feature>
<feature type="signal peptide" evidence="2">
    <location>
        <begin position="1"/>
        <end position="22"/>
    </location>
</feature>
<organism evidence="4">
    <name type="scientific">Volvox carteri f. nagariensis</name>
    <dbReference type="NCBI Taxonomy" id="3068"/>
    <lineage>
        <taxon>Eukaryota</taxon>
        <taxon>Viridiplantae</taxon>
        <taxon>Chlorophyta</taxon>
        <taxon>core chlorophytes</taxon>
        <taxon>Chlorophyceae</taxon>
        <taxon>CS clade</taxon>
        <taxon>Chlamydomonadales</taxon>
        <taxon>Volvocaceae</taxon>
        <taxon>Volvox</taxon>
    </lineage>
</organism>
<protein>
    <recommendedName>
        <fullName evidence="5">AB hydrolase-1 domain-containing protein</fullName>
    </recommendedName>
</protein>
<dbReference type="KEGG" id="vcn:VOLCADRAFT_90669"/>
<accession>D8TV09</accession>
<feature type="region of interest" description="Disordered" evidence="1">
    <location>
        <begin position="423"/>
        <end position="449"/>
    </location>
</feature>
<feature type="chain" id="PRO_5003123917" description="AB hydrolase-1 domain-containing protein" evidence="2">
    <location>
        <begin position="23"/>
        <end position="925"/>
    </location>
</feature>
<reference evidence="3 4" key="1">
    <citation type="journal article" date="2010" name="Science">
        <title>Genomic analysis of organismal complexity in the multicellular green alga Volvox carteri.</title>
        <authorList>
            <person name="Prochnik S.E."/>
            <person name="Umen J."/>
            <person name="Nedelcu A.M."/>
            <person name="Hallmann A."/>
            <person name="Miller S.M."/>
            <person name="Nishii I."/>
            <person name="Ferris P."/>
            <person name="Kuo A."/>
            <person name="Mitros T."/>
            <person name="Fritz-Laylin L.K."/>
            <person name="Hellsten U."/>
            <person name="Chapman J."/>
            <person name="Simakov O."/>
            <person name="Rensing S.A."/>
            <person name="Terry A."/>
            <person name="Pangilinan J."/>
            <person name="Kapitonov V."/>
            <person name="Jurka J."/>
            <person name="Salamov A."/>
            <person name="Shapiro H."/>
            <person name="Schmutz J."/>
            <person name="Grimwood J."/>
            <person name="Lindquist E."/>
            <person name="Lucas S."/>
            <person name="Grigoriev I.V."/>
            <person name="Schmitt R."/>
            <person name="Kirk D."/>
            <person name="Rokhsar D.S."/>
        </authorList>
    </citation>
    <scope>NUCLEOTIDE SEQUENCE [LARGE SCALE GENOMIC DNA]</scope>
    <source>
        <strain evidence="4">f. Nagariensis / Eve</strain>
    </source>
</reference>
<dbReference type="Proteomes" id="UP000001058">
    <property type="component" value="Unassembled WGS sequence"/>
</dbReference>
<feature type="region of interest" description="Disordered" evidence="1">
    <location>
        <begin position="847"/>
        <end position="867"/>
    </location>
</feature>
<feature type="region of interest" description="Disordered" evidence="1">
    <location>
        <begin position="610"/>
        <end position="629"/>
    </location>
</feature>
<proteinExistence type="predicted"/>
<dbReference type="Gene3D" id="3.40.50.1820">
    <property type="entry name" value="alpha/beta hydrolase"/>
    <property type="match status" value="1"/>
</dbReference>
<evidence type="ECO:0000313" key="4">
    <source>
        <dbReference type="Proteomes" id="UP000001058"/>
    </source>
</evidence>
<feature type="compositionally biased region" description="Pro residues" evidence="1">
    <location>
        <begin position="430"/>
        <end position="439"/>
    </location>
</feature>
<dbReference type="PANTHER" id="PTHR37471:SF1">
    <property type="entry name" value="AB HYDROLASE-1 DOMAIN-CONTAINING PROTEIN"/>
    <property type="match status" value="1"/>
</dbReference>
<dbReference type="PANTHER" id="PTHR37471">
    <property type="entry name" value="UNNAMED PRODUCT"/>
    <property type="match status" value="1"/>
</dbReference>
<evidence type="ECO:0000313" key="3">
    <source>
        <dbReference type="EMBL" id="EFJ48804.1"/>
    </source>
</evidence>
<name>D8TV09_VOLCA</name>
<evidence type="ECO:0000256" key="1">
    <source>
        <dbReference type="SAM" id="MobiDB-lite"/>
    </source>
</evidence>
<evidence type="ECO:0000256" key="2">
    <source>
        <dbReference type="SAM" id="SignalP"/>
    </source>
</evidence>
<dbReference type="PROSITE" id="PS51257">
    <property type="entry name" value="PROKAR_LIPOPROTEIN"/>
    <property type="match status" value="1"/>
</dbReference>
<dbReference type="InParanoid" id="D8TV09"/>
<keyword evidence="2" id="KW-0732">Signal</keyword>
<gene>
    <name evidence="3" type="ORF">VOLCADRAFT_90669</name>
</gene>
<dbReference type="InterPro" id="IPR029058">
    <property type="entry name" value="AB_hydrolase_fold"/>
</dbReference>
<dbReference type="SUPFAM" id="SSF53474">
    <property type="entry name" value="alpha/beta-Hydrolases"/>
    <property type="match status" value="1"/>
</dbReference>
<evidence type="ECO:0008006" key="5">
    <source>
        <dbReference type="Google" id="ProtNLM"/>
    </source>
</evidence>
<sequence>MQRWTVDAASLVSLALVVAATAALPPAVAISLACCELAFAASAAVRFSVHSSPIDASTSKTFTTNPRKRRASSLGLTIFGRLIKQQSDAASLSGDKSVSPKFAGWLWETTPSSCSHAEQVADKLFDEKEGHLDLLQGGHLLAQWFSGLAGPHQLHISHVTQLLSYLLLPQQAQAVSEAAALGLVHGSSGDTDAAADAAAAGAVDAAADAKLLACTADPLVASYRPLVFYLLTEAVAAATHIALLVMGFRATATPGGTATVYTWSPPTAGTTATAARTATDIKKGGDGDGGDDDDAPLLFLHGIGLGLTPYLRLLRRLLAASGGRRHVYAVQTKHVSMRLTSTIPAPHEVAADVAAFLAGRGVARVSLLAHSYGTLIASALTKLAAATSTAPRVTRLTLVDPVCFAMFLPHLVRNAIYQQPLNNQHQQPVSTPPLPPQQPQQPHQAQQPQGAKRCPLLRNLIKGLVVAEFHCSVALRRRLDWARVNLWPSELPPRSTVVLSGRDNLVPVREVRRILANRAALLGTSCTHPNVVFREDLGHGGFLTDEPCQEQVIAAALGIEPVRVREAIKTSTTINNNIQPQPQLQLLPLNFQLPGSGRIHRRFLLPDGAASDGHTTALTPAPAPAPERRLPSSVMSLADGYTLAAVFGRPRNDDEVHGADWLPSSLPHAQRLRLRPVHLTENSATATAAAIITATKKRFTATTIISSRKNPATALLPPGHLLFTRAPGPLTLLPLPAKAFPPAGPASQIPLQSLAAASTVLLLGALSAVGVPLQVKYPGGGNVSGGGSAPSRYVDDDRRRRLVLIVVGLGAISDVLDGPRREQYIRQQEALAAAAAVPPLIPMQQWPLRNGRRRRAPGGGGSSGSSGSINGVFLRGYTAAYRPTRAVVANMPVFKAPLPAVRTVRQLRVSAATGGPAAGRMWLWP</sequence>
<dbReference type="AlphaFoldDB" id="D8TV09"/>